<dbReference type="PANTHER" id="PTHR43072">
    <property type="entry name" value="N-ACETYLTRANSFERASE"/>
    <property type="match status" value="1"/>
</dbReference>
<gene>
    <name evidence="4" type="ORF">K8F61_07595</name>
</gene>
<evidence type="ECO:0000256" key="2">
    <source>
        <dbReference type="ARBA" id="ARBA00023315"/>
    </source>
</evidence>
<dbReference type="PROSITE" id="PS51186">
    <property type="entry name" value="GNAT"/>
    <property type="match status" value="1"/>
</dbReference>
<dbReference type="InterPro" id="IPR016181">
    <property type="entry name" value="Acyl_CoA_acyltransferase"/>
</dbReference>
<feature type="domain" description="N-acetyltransferase" evidence="3">
    <location>
        <begin position="15"/>
        <end position="185"/>
    </location>
</feature>
<keyword evidence="2" id="KW-0012">Acyltransferase</keyword>
<evidence type="ECO:0000256" key="1">
    <source>
        <dbReference type="ARBA" id="ARBA00022679"/>
    </source>
</evidence>
<evidence type="ECO:0000259" key="3">
    <source>
        <dbReference type="PROSITE" id="PS51186"/>
    </source>
</evidence>
<proteinExistence type="predicted"/>
<dbReference type="EMBL" id="CP082781">
    <property type="protein sequence ID" value="UGS28500.1"/>
    <property type="molecule type" value="Genomic_DNA"/>
</dbReference>
<sequence>MAGRVSVGAAPAAGVEIRPAVAGDLPAIRDIYNHYVRESTVTFDEIETTLADWETKAAVLAAAGLPFLVAEDTGPEAEDGADRVIGYALLQHWRPKSAYRFSVEDSIYLRPGAGGRGLGRVLLSALLDAGTAAGLREVIAVIEPTAAAGSIALHRRFGFEEAGRLERVGVKFGRSLDVLFLQKSL</sequence>
<dbReference type="Pfam" id="PF00583">
    <property type="entry name" value="Acetyltransf_1"/>
    <property type="match status" value="1"/>
</dbReference>
<protein>
    <submittedName>
        <fullName evidence="4">GNAT family N-acetyltransferase</fullName>
    </submittedName>
</protein>
<accession>A0ABY3RZF6</accession>
<organism evidence="4 5">
    <name type="scientific">Microbacterium resistens</name>
    <dbReference type="NCBI Taxonomy" id="156977"/>
    <lineage>
        <taxon>Bacteria</taxon>
        <taxon>Bacillati</taxon>
        <taxon>Actinomycetota</taxon>
        <taxon>Actinomycetes</taxon>
        <taxon>Micrococcales</taxon>
        <taxon>Microbacteriaceae</taxon>
        <taxon>Microbacterium</taxon>
    </lineage>
</organism>
<evidence type="ECO:0000313" key="5">
    <source>
        <dbReference type="Proteomes" id="UP001199642"/>
    </source>
</evidence>
<dbReference type="SUPFAM" id="SSF55729">
    <property type="entry name" value="Acyl-CoA N-acyltransferases (Nat)"/>
    <property type="match status" value="1"/>
</dbReference>
<dbReference type="Gene3D" id="3.40.630.30">
    <property type="match status" value="1"/>
</dbReference>
<name>A0ABY3RZF6_9MICO</name>
<dbReference type="PANTHER" id="PTHR43072:SF23">
    <property type="entry name" value="UPF0039 PROTEIN C11D3.02C"/>
    <property type="match status" value="1"/>
</dbReference>
<dbReference type="InterPro" id="IPR000182">
    <property type="entry name" value="GNAT_dom"/>
</dbReference>
<keyword evidence="5" id="KW-1185">Reference proteome</keyword>
<dbReference type="Proteomes" id="UP001199642">
    <property type="component" value="Chromosome"/>
</dbReference>
<reference evidence="4 5" key="1">
    <citation type="submission" date="2023-01" db="EMBL/GenBank/DDBJ databases">
        <title>Characterization of estradiol degrading bacteria Microbacterium sp. MZT7 and reveal degrading genes through genome analysis.</title>
        <authorList>
            <person name="Hao P."/>
            <person name="Gao Y."/>
        </authorList>
    </citation>
    <scope>NUCLEOTIDE SEQUENCE [LARGE SCALE GENOMIC DNA]</scope>
    <source>
        <strain evidence="4 5">MZT7</strain>
    </source>
</reference>
<dbReference type="CDD" id="cd04301">
    <property type="entry name" value="NAT_SF"/>
    <property type="match status" value="1"/>
</dbReference>
<keyword evidence="1" id="KW-0808">Transferase</keyword>
<evidence type="ECO:0000313" key="4">
    <source>
        <dbReference type="EMBL" id="UGS28500.1"/>
    </source>
</evidence>